<dbReference type="SUPFAM" id="SSF53254">
    <property type="entry name" value="Phosphoglycerate mutase-like"/>
    <property type="match status" value="1"/>
</dbReference>
<evidence type="ECO:0000313" key="2">
    <source>
        <dbReference type="Proteomes" id="UP001165069"/>
    </source>
</evidence>
<keyword evidence="2" id="KW-1185">Reference proteome</keyword>
<proteinExistence type="predicted"/>
<dbReference type="EMBL" id="BSDE01000005">
    <property type="protein sequence ID" value="GLH74190.1"/>
    <property type="molecule type" value="Genomic_DNA"/>
</dbReference>
<dbReference type="InterPro" id="IPR029033">
    <property type="entry name" value="His_PPase_superfam"/>
</dbReference>
<dbReference type="CDD" id="cd07067">
    <property type="entry name" value="HP_PGM_like"/>
    <property type="match status" value="1"/>
</dbReference>
<gene>
    <name evidence="1" type="ORF">GETHLI_26920</name>
</gene>
<accession>A0ABQ5QII8</accession>
<dbReference type="SMART" id="SM00855">
    <property type="entry name" value="PGAM"/>
    <property type="match status" value="1"/>
</dbReference>
<dbReference type="InterPro" id="IPR050275">
    <property type="entry name" value="PGM_Phosphatase"/>
</dbReference>
<dbReference type="Pfam" id="PF00300">
    <property type="entry name" value="His_Phos_1"/>
    <property type="match status" value="1"/>
</dbReference>
<name>A0ABQ5QII8_9BACT</name>
<reference evidence="1 2" key="1">
    <citation type="journal article" date="2023" name="Antonie Van Leeuwenhoek">
        <title>Mesoterricola silvestris gen. nov., sp. nov., Mesoterricola sediminis sp. nov., Geothrix oryzae sp. nov., Geothrix edaphica sp. nov., Geothrix rubra sp. nov., and Geothrix limicola sp. nov., six novel members of Acidobacteriota isolated from soils.</title>
        <authorList>
            <person name="Itoh H."/>
            <person name="Sugisawa Y."/>
            <person name="Mise K."/>
            <person name="Xu Z."/>
            <person name="Kuniyasu M."/>
            <person name="Ushijima N."/>
            <person name="Kawano K."/>
            <person name="Kobayashi E."/>
            <person name="Shiratori Y."/>
            <person name="Masuda Y."/>
            <person name="Senoo K."/>
        </authorList>
    </citation>
    <scope>NUCLEOTIDE SEQUENCE [LARGE SCALE GENOMIC DNA]</scope>
    <source>
        <strain evidence="1 2">Red804</strain>
    </source>
</reference>
<evidence type="ECO:0000313" key="1">
    <source>
        <dbReference type="EMBL" id="GLH74190.1"/>
    </source>
</evidence>
<dbReference type="InterPro" id="IPR013078">
    <property type="entry name" value="His_Pase_superF_clade-1"/>
</dbReference>
<dbReference type="PANTHER" id="PTHR48100">
    <property type="entry name" value="BROAD-SPECIFICITY PHOSPHATASE YOR283W-RELATED"/>
    <property type="match status" value="1"/>
</dbReference>
<dbReference type="Proteomes" id="UP001165069">
    <property type="component" value="Unassembled WGS sequence"/>
</dbReference>
<comment type="caution">
    <text evidence="1">The sequence shown here is derived from an EMBL/GenBank/DDBJ whole genome shotgun (WGS) entry which is preliminary data.</text>
</comment>
<organism evidence="1 2">
    <name type="scientific">Geothrix limicola</name>
    <dbReference type="NCBI Taxonomy" id="2927978"/>
    <lineage>
        <taxon>Bacteria</taxon>
        <taxon>Pseudomonadati</taxon>
        <taxon>Acidobacteriota</taxon>
        <taxon>Holophagae</taxon>
        <taxon>Holophagales</taxon>
        <taxon>Holophagaceae</taxon>
        <taxon>Geothrix</taxon>
    </lineage>
</organism>
<protein>
    <recommendedName>
        <fullName evidence="3">Histidine phosphatase family protein</fullName>
    </recommendedName>
</protein>
<dbReference type="PANTHER" id="PTHR48100:SF44">
    <property type="entry name" value="PHOSPHATASE C1620.13-RELATED"/>
    <property type="match status" value="1"/>
</dbReference>
<sequence>MTKTSISTLRHARTTYNAEKRYAGSIDVPLSEQGRREAEEAATKMKGLRYDAIVTSRLRRARDTAQCFLTEGMPFVQTRLCNERCFGIMEGLTWDDVQTLDPPVLMISVGGDLHTVNPLHGEPFEEVWERARRFRRLLFRRFPGQKVLVISHGVFLQMFHGVLRGSNCIESLALFPANLELRRFEFSGEHLIEESAVKLSDVNEVAW</sequence>
<dbReference type="RefSeq" id="WP_285576186.1">
    <property type="nucleotide sequence ID" value="NZ_BSDE01000005.1"/>
</dbReference>
<dbReference type="Gene3D" id="3.40.50.1240">
    <property type="entry name" value="Phosphoglycerate mutase-like"/>
    <property type="match status" value="1"/>
</dbReference>
<evidence type="ECO:0008006" key="3">
    <source>
        <dbReference type="Google" id="ProtNLM"/>
    </source>
</evidence>